<sequence>MNKAQSSDAWKKAVDFHGHVCPGLAIGFKAATAGMEWLKQNRSEDEELVAIVETNACSADAVQVITGCTFGKGNFIYKDYGKNVFSLVSRLSGNGVRVALRAGAFQPNERHMELIQKIRTDTATEQERSEFRSLHEQRSLAILERDPMELFTIESVTVELPPKATIEPSVSCAQCQEPTMQSRLEQKDGVLVCKTCSGAM</sequence>
<dbReference type="InterPro" id="IPR003814">
    <property type="entry name" value="FmdEsu_dom"/>
</dbReference>
<feature type="domain" description="Formylmethanofuran dehydrogenase subunit E" evidence="1">
    <location>
        <begin position="16"/>
        <end position="152"/>
    </location>
</feature>
<dbReference type="PIRSF" id="PIRSF006578">
    <property type="entry name" value="FwdE"/>
    <property type="match status" value="1"/>
</dbReference>
<evidence type="ECO:0000313" key="3">
    <source>
        <dbReference type="Proteomes" id="UP000006055"/>
    </source>
</evidence>
<keyword evidence="3" id="KW-1185">Reference proteome</keyword>
<dbReference type="Pfam" id="PF02663">
    <property type="entry name" value="FmdE"/>
    <property type="match status" value="1"/>
</dbReference>
<organism evidence="2 3">
    <name type="scientific">Desulfomonile tiedjei (strain ATCC 49306 / DSM 6799 / DCB-1)</name>
    <dbReference type="NCBI Taxonomy" id="706587"/>
    <lineage>
        <taxon>Bacteria</taxon>
        <taxon>Pseudomonadati</taxon>
        <taxon>Thermodesulfobacteriota</taxon>
        <taxon>Desulfomonilia</taxon>
        <taxon>Desulfomonilales</taxon>
        <taxon>Desulfomonilaceae</taxon>
        <taxon>Desulfomonile</taxon>
    </lineage>
</organism>
<proteinExistence type="predicted"/>
<dbReference type="InterPro" id="IPR053194">
    <property type="entry name" value="tRNA_methyltr_O"/>
</dbReference>
<evidence type="ECO:0000259" key="1">
    <source>
        <dbReference type="Pfam" id="PF02663"/>
    </source>
</evidence>
<dbReference type="PANTHER" id="PTHR39418:SF1">
    <property type="entry name" value="DEHYDROGENASE"/>
    <property type="match status" value="1"/>
</dbReference>
<dbReference type="STRING" id="706587.Desti_2211"/>
<dbReference type="InterPro" id="IPR026328">
    <property type="entry name" value="FmdE"/>
</dbReference>
<dbReference type="HOGENOM" id="CLU_087508_0_0_7"/>
<keyword evidence="2" id="KW-0560">Oxidoreductase</keyword>
<name>I4C5R1_DESTA</name>
<dbReference type="GO" id="GO:0016491">
    <property type="term" value="F:oxidoreductase activity"/>
    <property type="evidence" value="ECO:0007669"/>
    <property type="project" value="UniProtKB-KW"/>
</dbReference>
<dbReference type="PANTHER" id="PTHR39418">
    <property type="entry name" value="DEHYDROGENASE-RELATED"/>
    <property type="match status" value="1"/>
</dbReference>
<evidence type="ECO:0000313" key="2">
    <source>
        <dbReference type="EMBL" id="AFM24902.1"/>
    </source>
</evidence>
<dbReference type="Proteomes" id="UP000006055">
    <property type="component" value="Chromosome"/>
</dbReference>
<accession>I4C5R1</accession>
<dbReference type="eggNOG" id="COG2191">
    <property type="taxonomic scope" value="Bacteria"/>
</dbReference>
<dbReference type="KEGG" id="dti:Desti_2211"/>
<dbReference type="EMBL" id="CP003360">
    <property type="protein sequence ID" value="AFM24902.1"/>
    <property type="molecule type" value="Genomic_DNA"/>
</dbReference>
<dbReference type="EC" id="1.2.99.5" evidence="2"/>
<dbReference type="Gene3D" id="3.30.1330.130">
    <property type="match status" value="1"/>
</dbReference>
<dbReference type="AlphaFoldDB" id="I4C5R1"/>
<protein>
    <submittedName>
        <fullName evidence="2">Formylmethanofuran dehydrogenase subunit E</fullName>
        <ecNumber evidence="2">1.2.99.5</ecNumber>
    </submittedName>
</protein>
<dbReference type="SUPFAM" id="SSF143555">
    <property type="entry name" value="FwdE-like"/>
    <property type="match status" value="1"/>
</dbReference>
<gene>
    <name evidence="2" type="ordered locus">Desti_2211</name>
</gene>
<dbReference type="RefSeq" id="WP_014810045.1">
    <property type="nucleotide sequence ID" value="NC_018025.1"/>
</dbReference>
<reference evidence="3" key="1">
    <citation type="submission" date="2012-06" db="EMBL/GenBank/DDBJ databases">
        <title>Complete sequence of chromosome of Desulfomonile tiedjei DSM 6799.</title>
        <authorList>
            <person name="Lucas S."/>
            <person name="Copeland A."/>
            <person name="Lapidus A."/>
            <person name="Glavina del Rio T."/>
            <person name="Dalin E."/>
            <person name="Tice H."/>
            <person name="Bruce D."/>
            <person name="Goodwin L."/>
            <person name="Pitluck S."/>
            <person name="Peters L."/>
            <person name="Ovchinnikova G."/>
            <person name="Zeytun A."/>
            <person name="Lu M."/>
            <person name="Kyrpides N."/>
            <person name="Mavromatis K."/>
            <person name="Ivanova N."/>
            <person name="Brettin T."/>
            <person name="Detter J.C."/>
            <person name="Han C."/>
            <person name="Larimer F."/>
            <person name="Land M."/>
            <person name="Hauser L."/>
            <person name="Markowitz V."/>
            <person name="Cheng J.-F."/>
            <person name="Hugenholtz P."/>
            <person name="Woyke T."/>
            <person name="Wu D."/>
            <person name="Spring S."/>
            <person name="Schroeder M."/>
            <person name="Brambilla E."/>
            <person name="Klenk H.-P."/>
            <person name="Eisen J.A."/>
        </authorList>
    </citation>
    <scope>NUCLEOTIDE SEQUENCE [LARGE SCALE GENOMIC DNA]</scope>
    <source>
        <strain evidence="3">ATCC 49306 / DSM 6799 / DCB-1</strain>
    </source>
</reference>
<dbReference type="OrthoDB" id="9804309at2"/>
<dbReference type="PATRIC" id="fig|706587.4.peg.2537"/>